<dbReference type="PROSITE" id="PS50056">
    <property type="entry name" value="TYR_PHOSPHATASE_2"/>
    <property type="match status" value="1"/>
</dbReference>
<gene>
    <name evidence="10" type="ORF">BC938DRAFT_482312</name>
</gene>
<dbReference type="SUPFAM" id="SSF52799">
    <property type="entry name" value="(Phosphotyrosine protein) phosphatases II"/>
    <property type="match status" value="2"/>
</dbReference>
<dbReference type="PROSITE" id="PS50054">
    <property type="entry name" value="TYR_PHOSPHATASE_DUAL"/>
    <property type="match status" value="1"/>
</dbReference>
<dbReference type="InterPro" id="IPR029021">
    <property type="entry name" value="Prot-tyrosine_phosphatase-like"/>
</dbReference>
<protein>
    <recommendedName>
        <fullName evidence="2">protein-tyrosine-phosphatase</fullName>
        <ecNumber evidence="2">3.1.3.48</ecNumber>
    </recommendedName>
</protein>
<feature type="compositionally biased region" description="Basic and acidic residues" evidence="7">
    <location>
        <begin position="564"/>
        <end position="573"/>
    </location>
</feature>
<name>A0A433QE66_9FUNG</name>
<dbReference type="GO" id="GO:0004725">
    <property type="term" value="F:protein tyrosine phosphatase activity"/>
    <property type="evidence" value="ECO:0007669"/>
    <property type="project" value="UniProtKB-EC"/>
</dbReference>
<feature type="domain" description="Tyrosine specific protein phosphatases" evidence="9">
    <location>
        <begin position="389"/>
        <end position="438"/>
    </location>
</feature>
<comment type="similarity">
    <text evidence="1">Belongs to the protein-tyrosine phosphatase family. Non-receptor class CDC14 subfamily.</text>
</comment>
<evidence type="ECO:0000256" key="3">
    <source>
        <dbReference type="ARBA" id="ARBA00022618"/>
    </source>
</evidence>
<dbReference type="EMBL" id="RBNJ01007195">
    <property type="protein sequence ID" value="RUS28105.1"/>
    <property type="molecule type" value="Genomic_DNA"/>
</dbReference>
<dbReference type="EC" id="3.1.3.48" evidence="2"/>
<organism evidence="10 11">
    <name type="scientific">Jimgerdemannia flammicorona</name>
    <dbReference type="NCBI Taxonomy" id="994334"/>
    <lineage>
        <taxon>Eukaryota</taxon>
        <taxon>Fungi</taxon>
        <taxon>Fungi incertae sedis</taxon>
        <taxon>Mucoromycota</taxon>
        <taxon>Mucoromycotina</taxon>
        <taxon>Endogonomycetes</taxon>
        <taxon>Endogonales</taxon>
        <taxon>Endogonaceae</taxon>
        <taxon>Jimgerdemannia</taxon>
    </lineage>
</organism>
<evidence type="ECO:0000256" key="6">
    <source>
        <dbReference type="ARBA" id="ARBA00023306"/>
    </source>
</evidence>
<dbReference type="InterPro" id="IPR016130">
    <property type="entry name" value="Tyr_Pase_AS"/>
</dbReference>
<comment type="caution">
    <text evidence="10">The sequence shown here is derived from an EMBL/GenBank/DDBJ whole genome shotgun (WGS) entry which is preliminary data.</text>
</comment>
<dbReference type="InterPro" id="IPR029260">
    <property type="entry name" value="DSPn"/>
</dbReference>
<dbReference type="Pfam" id="PF14671">
    <property type="entry name" value="DSPn"/>
    <property type="match status" value="1"/>
</dbReference>
<evidence type="ECO:0000259" key="9">
    <source>
        <dbReference type="PROSITE" id="PS50056"/>
    </source>
</evidence>
<evidence type="ECO:0000256" key="4">
    <source>
        <dbReference type="ARBA" id="ARBA00022801"/>
    </source>
</evidence>
<keyword evidence="11" id="KW-1185">Reference proteome</keyword>
<dbReference type="PROSITE" id="PS00383">
    <property type="entry name" value="TYR_PHOSPHATASE_1"/>
    <property type="match status" value="1"/>
</dbReference>
<dbReference type="AlphaFoldDB" id="A0A433QE66"/>
<dbReference type="InterPro" id="IPR020422">
    <property type="entry name" value="TYR_PHOSPHATASE_DUAL_dom"/>
</dbReference>
<accession>A0A433QE66</accession>
<dbReference type="PANTHER" id="PTHR23339">
    <property type="entry name" value="TYROSINE SPECIFIC PROTEIN PHOSPHATASE AND DUAL SPECIFICITY PROTEIN PHOSPHATASE"/>
    <property type="match status" value="1"/>
</dbReference>
<dbReference type="SMART" id="SM00404">
    <property type="entry name" value="PTPc_motif"/>
    <property type="match status" value="1"/>
</dbReference>
<dbReference type="InterPro" id="IPR044506">
    <property type="entry name" value="CDC14_C"/>
</dbReference>
<dbReference type="SMART" id="SM00195">
    <property type="entry name" value="DSPc"/>
    <property type="match status" value="1"/>
</dbReference>
<keyword evidence="5" id="KW-0904">Protein phosphatase</keyword>
<keyword evidence="6" id="KW-0131">Cell cycle</keyword>
<feature type="region of interest" description="Disordered" evidence="7">
    <location>
        <begin position="564"/>
        <end position="587"/>
    </location>
</feature>
<evidence type="ECO:0000256" key="7">
    <source>
        <dbReference type="SAM" id="MobiDB-lite"/>
    </source>
</evidence>
<dbReference type="InterPro" id="IPR000387">
    <property type="entry name" value="Tyr_Pase_dom"/>
</dbReference>
<dbReference type="Proteomes" id="UP000274822">
    <property type="component" value="Unassembled WGS sequence"/>
</dbReference>
<dbReference type="InterPro" id="IPR000340">
    <property type="entry name" value="Dual-sp_phosphatase_cat-dom"/>
</dbReference>
<evidence type="ECO:0000313" key="10">
    <source>
        <dbReference type="EMBL" id="RUS28105.1"/>
    </source>
</evidence>
<proteinExistence type="inferred from homology"/>
<dbReference type="Gene3D" id="3.90.190.10">
    <property type="entry name" value="Protein tyrosine phosphatase superfamily"/>
    <property type="match status" value="2"/>
</dbReference>
<dbReference type="Pfam" id="PF00782">
    <property type="entry name" value="DSPc"/>
    <property type="match status" value="1"/>
</dbReference>
<keyword evidence="4" id="KW-0378">Hydrolase</keyword>
<feature type="region of interest" description="Disordered" evidence="7">
    <location>
        <begin position="456"/>
        <end position="514"/>
    </location>
</feature>
<evidence type="ECO:0000256" key="5">
    <source>
        <dbReference type="ARBA" id="ARBA00022912"/>
    </source>
</evidence>
<feature type="domain" description="Tyrosine-protein phosphatase" evidence="8">
    <location>
        <begin position="278"/>
        <end position="451"/>
    </location>
</feature>
<feature type="compositionally biased region" description="Low complexity" evidence="7">
    <location>
        <begin position="613"/>
        <end position="652"/>
    </location>
</feature>
<dbReference type="InterPro" id="IPR050561">
    <property type="entry name" value="PTP"/>
</dbReference>
<keyword evidence="3" id="KW-0132">Cell division</keyword>
<dbReference type="CDD" id="cd17657">
    <property type="entry name" value="CDC14_N"/>
    <property type="match status" value="1"/>
</dbReference>
<feature type="compositionally biased region" description="Low complexity" evidence="7">
    <location>
        <begin position="57"/>
        <end position="83"/>
    </location>
</feature>
<evidence type="ECO:0000256" key="2">
    <source>
        <dbReference type="ARBA" id="ARBA00013064"/>
    </source>
</evidence>
<dbReference type="CDD" id="cd14499">
    <property type="entry name" value="CDC14_C"/>
    <property type="match status" value="1"/>
</dbReference>
<reference evidence="10 11" key="1">
    <citation type="journal article" date="2018" name="New Phytol.">
        <title>Phylogenomics of Endogonaceae and evolution of mycorrhizas within Mucoromycota.</title>
        <authorList>
            <person name="Chang Y."/>
            <person name="Desiro A."/>
            <person name="Na H."/>
            <person name="Sandor L."/>
            <person name="Lipzen A."/>
            <person name="Clum A."/>
            <person name="Barry K."/>
            <person name="Grigoriev I.V."/>
            <person name="Martin F.M."/>
            <person name="Stajich J.E."/>
            <person name="Smith M.E."/>
            <person name="Bonito G."/>
            <person name="Spatafora J.W."/>
        </authorList>
    </citation>
    <scope>NUCLEOTIDE SEQUENCE [LARGE SCALE GENOMIC DNA]</scope>
    <source>
        <strain evidence="10 11">AD002</strain>
    </source>
</reference>
<feature type="region of interest" description="Disordered" evidence="7">
    <location>
        <begin position="49"/>
        <end position="83"/>
    </location>
</feature>
<sequence length="669" mass="73375">MLANRLTDLPTSKMSSPLCGVELNSETANGTFEFMRGKYPISYAHSDEAFPPSIEQPSPSTAPRRSSRRITTPPRSSSPSLPHTLSIPHHLLNLHLDRLYFTSLANPPTKPETESYHYFSVDSYLVYVSFFSDFGPMNIAHVYRFCLIVHQKLESKQLARKKIVFYSAIDNQKRTNAAFLMAAYMMIVAGKTPEEAHAPLVNSSVVPFLPFRDAGYGPSTYHITILDCLRGLYKALSLRLLKLDEFDVEEYEFYERVENGDFNWLTPKFIAFASPSDVPSSQSSFFIRPSTAFPSVLSYFHTANVRRVVRLNNRTYDEKKFEEIGIQHTELYFPDGTCPPEPVLIAFLDMCEEEEGELCFLFLREEAAHHNNDLMDSSLFFFLLKKGVIAVHCKAGLGRTGTLIGAYLMKKYKFTAAEVIAYLRIMRPGSVVGPQQNYLASIESILWSMGDSQAPEPPTSKVVKAKTSKVSPPATPAVSTKPTRRTPAAAAAAATAARRKPARKPTRQDDAVVARAKSPPALDANGEERLVHGVPVQPRKGAVTVSASARRAVVAAGVESKANDVAEKEETAKKGVKSPTPSYPQTRYSLRSTTAVGATSAAVRAATTVARAASPRTVNPARALSPTSTAPTPTVAAARARRISGSASSMRRGLMGIKGSDANAKDRKR</sequence>
<feature type="compositionally biased region" description="Low complexity" evidence="7">
    <location>
        <begin position="485"/>
        <end position="496"/>
    </location>
</feature>
<dbReference type="FunFam" id="3.90.190.10:FF:000006">
    <property type="entry name" value="Dual specificity protein phosphatase CDC14B"/>
    <property type="match status" value="1"/>
</dbReference>
<evidence type="ECO:0000256" key="1">
    <source>
        <dbReference type="ARBA" id="ARBA00007315"/>
    </source>
</evidence>
<evidence type="ECO:0000313" key="11">
    <source>
        <dbReference type="Proteomes" id="UP000274822"/>
    </source>
</evidence>
<evidence type="ECO:0000259" key="8">
    <source>
        <dbReference type="PROSITE" id="PS50054"/>
    </source>
</evidence>
<dbReference type="InterPro" id="IPR003595">
    <property type="entry name" value="Tyr_Pase_cat"/>
</dbReference>
<dbReference type="GO" id="GO:0051301">
    <property type="term" value="P:cell division"/>
    <property type="evidence" value="ECO:0007669"/>
    <property type="project" value="UniProtKB-KW"/>
</dbReference>
<feature type="region of interest" description="Disordered" evidence="7">
    <location>
        <begin position="613"/>
        <end position="669"/>
    </location>
</feature>